<name>A0A413ELV7_BACOV</name>
<keyword evidence="1" id="KW-0732">Signal</keyword>
<evidence type="ECO:0000256" key="1">
    <source>
        <dbReference type="SAM" id="SignalP"/>
    </source>
</evidence>
<proteinExistence type="predicted"/>
<dbReference type="EMBL" id="JAQQPO010000001">
    <property type="protein sequence ID" value="MDC7956938.1"/>
    <property type="molecule type" value="Genomic_DNA"/>
</dbReference>
<dbReference type="RefSeq" id="WP_118023939.1">
    <property type="nucleotide sequence ID" value="NZ_JAQCPI010000026.1"/>
</dbReference>
<dbReference type="AlphaFoldDB" id="A0A413ELV7"/>
<evidence type="ECO:0000313" key="5">
    <source>
        <dbReference type="Proteomes" id="UP000286031"/>
    </source>
</evidence>
<protein>
    <submittedName>
        <fullName evidence="3">Lipocalin family protein</fullName>
    </submittedName>
</protein>
<dbReference type="Proteomes" id="UP000286031">
    <property type="component" value="Unassembled WGS sequence"/>
</dbReference>
<sequence>MKTLRFIGMAIIAVIMSVNFVACSSDDDDENKSDSPLVGTWIMTKSIKDGRTRIPGQNGFDGGLGLVFSANGTFYKLVENEKAEDGKYSYDEKGNTLTLIYTDDETLFCSVKSFSESALIISYTEGSSAREDYFVKQ</sequence>
<dbReference type="Pfam" id="PF13648">
    <property type="entry name" value="Lipocalin_4"/>
    <property type="match status" value="1"/>
</dbReference>
<dbReference type="EMBL" id="QSBI01000023">
    <property type="protein sequence ID" value="RGX08075.1"/>
    <property type="molecule type" value="Genomic_DNA"/>
</dbReference>
<comment type="caution">
    <text evidence="4">The sequence shown here is derived from an EMBL/GenBank/DDBJ whole genome shotgun (WGS) entry which is preliminary data.</text>
</comment>
<feature type="chain" id="PRO_5019297939" evidence="1">
    <location>
        <begin position="25"/>
        <end position="137"/>
    </location>
</feature>
<evidence type="ECO:0000313" key="3">
    <source>
        <dbReference type="EMBL" id="MDC7956938.1"/>
    </source>
</evidence>
<dbReference type="Proteomes" id="UP001215078">
    <property type="component" value="Unassembled WGS sequence"/>
</dbReference>
<organism evidence="4 5">
    <name type="scientific">Bacteroides ovatus</name>
    <dbReference type="NCBI Taxonomy" id="28116"/>
    <lineage>
        <taxon>Bacteria</taxon>
        <taxon>Pseudomonadati</taxon>
        <taxon>Bacteroidota</taxon>
        <taxon>Bacteroidia</taxon>
        <taxon>Bacteroidales</taxon>
        <taxon>Bacteroidaceae</taxon>
        <taxon>Bacteroides</taxon>
    </lineage>
</organism>
<gene>
    <name evidence="4" type="ORF">DWV35_16785</name>
    <name evidence="3" type="ORF">PQ628_01810</name>
</gene>
<evidence type="ECO:0000259" key="2">
    <source>
        <dbReference type="Pfam" id="PF13648"/>
    </source>
</evidence>
<reference evidence="4 5" key="1">
    <citation type="submission" date="2018-08" db="EMBL/GenBank/DDBJ databases">
        <title>A genome reference for cultivated species of the human gut microbiota.</title>
        <authorList>
            <person name="Zou Y."/>
            <person name="Xue W."/>
            <person name="Luo G."/>
        </authorList>
    </citation>
    <scope>NUCLEOTIDE SEQUENCE [LARGE SCALE GENOMIC DNA]</scope>
    <source>
        <strain evidence="4 5">AF04-46</strain>
    </source>
</reference>
<feature type="domain" description="Lipocalin-like" evidence="2">
    <location>
        <begin position="37"/>
        <end position="120"/>
    </location>
</feature>
<feature type="signal peptide" evidence="1">
    <location>
        <begin position="1"/>
        <end position="24"/>
    </location>
</feature>
<accession>A0A413ELV7</accession>
<dbReference type="InterPro" id="IPR024311">
    <property type="entry name" value="Lipocalin-like"/>
</dbReference>
<reference evidence="3" key="2">
    <citation type="submission" date="2022-10" db="EMBL/GenBank/DDBJ databases">
        <title>Human gut microbiome strain richness.</title>
        <authorList>
            <person name="Chen-Liaw A."/>
        </authorList>
    </citation>
    <scope>NUCLEOTIDE SEQUENCE</scope>
    <source>
        <strain evidence="3">RTP21484st1_H8_RTP21484_190118</strain>
    </source>
</reference>
<evidence type="ECO:0000313" key="4">
    <source>
        <dbReference type="EMBL" id="RGX08075.1"/>
    </source>
</evidence>